<proteinExistence type="predicted"/>
<keyword evidence="1" id="KW-0472">Membrane</keyword>
<feature type="transmembrane region" description="Helical" evidence="1">
    <location>
        <begin position="107"/>
        <end position="125"/>
    </location>
</feature>
<feature type="transmembrane region" description="Helical" evidence="1">
    <location>
        <begin position="238"/>
        <end position="258"/>
    </location>
</feature>
<feature type="transmembrane region" description="Helical" evidence="1">
    <location>
        <begin position="264"/>
        <end position="282"/>
    </location>
</feature>
<feature type="transmembrane region" description="Helical" evidence="1">
    <location>
        <begin position="156"/>
        <end position="171"/>
    </location>
</feature>
<feature type="transmembrane region" description="Helical" evidence="1">
    <location>
        <begin position="43"/>
        <end position="67"/>
    </location>
</feature>
<name>A0A7D7WHB3_9MICO</name>
<dbReference type="Proteomes" id="UP000515708">
    <property type="component" value="Chromosome"/>
</dbReference>
<keyword evidence="1" id="KW-1133">Transmembrane helix</keyword>
<evidence type="ECO:0000313" key="2">
    <source>
        <dbReference type="EMBL" id="QMU97574.1"/>
    </source>
</evidence>
<reference evidence="2 3" key="1">
    <citation type="journal article" date="2020" name="Front. Microbiol.">
        <title>Design of Bacterial Strain-Specific qPCR Assays Using NGS Data and Publicly Available Resources and Its Application to Track Biocontrol Strains.</title>
        <authorList>
            <person name="Hernandez I."/>
            <person name="Sant C."/>
            <person name="Martinez R."/>
            <person name="Fernandez C."/>
        </authorList>
    </citation>
    <scope>NUCLEOTIDE SEQUENCE [LARGE SCALE GENOMIC DNA]</scope>
    <source>
        <strain evidence="2 3">B24</strain>
    </source>
</reference>
<protein>
    <recommendedName>
        <fullName evidence="4">EamA family transporter RarD</fullName>
    </recommendedName>
</protein>
<gene>
    <name evidence="2" type="ORF">FVO59_10335</name>
</gene>
<feature type="transmembrane region" description="Helical" evidence="1">
    <location>
        <begin position="213"/>
        <end position="231"/>
    </location>
</feature>
<feature type="transmembrane region" description="Helical" evidence="1">
    <location>
        <begin position="183"/>
        <end position="201"/>
    </location>
</feature>
<evidence type="ECO:0008006" key="4">
    <source>
        <dbReference type="Google" id="ProtNLM"/>
    </source>
</evidence>
<evidence type="ECO:0000313" key="3">
    <source>
        <dbReference type="Proteomes" id="UP000515708"/>
    </source>
</evidence>
<accession>A0A7D7WHB3</accession>
<dbReference type="AlphaFoldDB" id="A0A7D7WHB3"/>
<keyword evidence="1" id="KW-0812">Transmembrane</keyword>
<feature type="transmembrane region" description="Helical" evidence="1">
    <location>
        <begin position="12"/>
        <end position="31"/>
    </location>
</feature>
<feature type="transmembrane region" description="Helical" evidence="1">
    <location>
        <begin position="132"/>
        <end position="150"/>
    </location>
</feature>
<dbReference type="EMBL" id="CP043732">
    <property type="protein sequence ID" value="QMU97574.1"/>
    <property type="molecule type" value="Genomic_DNA"/>
</dbReference>
<organism evidence="2 3">
    <name type="scientific">Microbacterium esteraromaticum</name>
    <dbReference type="NCBI Taxonomy" id="57043"/>
    <lineage>
        <taxon>Bacteria</taxon>
        <taxon>Bacillati</taxon>
        <taxon>Actinomycetota</taxon>
        <taxon>Actinomycetes</taxon>
        <taxon>Micrococcales</taxon>
        <taxon>Microbacteriaceae</taxon>
        <taxon>Microbacterium</taxon>
    </lineage>
</organism>
<feature type="transmembrane region" description="Helical" evidence="1">
    <location>
        <begin position="74"/>
        <end position="95"/>
    </location>
</feature>
<evidence type="ECO:0000256" key="1">
    <source>
        <dbReference type="SAM" id="Phobius"/>
    </source>
</evidence>
<sequence>MTVQRSSPRGVVASLVASAMFGAIFFIAAQLQSSAEVVYAWRVVVTLALYVLALCHPAARLGVVILWRRLRTRWWMPLLALLLASIVGVQLWLFMWAPIHGHGLDAGLGYLLLPISLVLCGRFLMHAHVTPLQWAVVALAVVAVAIKIIATPQLSWVTWAICIPYAVYFVLRQRFGLDEPMSFGLELTAMVPVALWLLVSAGSGPQSALETTGLLAVGVIGGIAMVLYLAASDLLSMPVFGLLSYVEPVLLVVVAVLLGERMQGADLLVYGILAVALALLAFEGFRAGRRSR</sequence>
<dbReference type="RefSeq" id="WP_182252569.1">
    <property type="nucleotide sequence ID" value="NZ_CP043732.1"/>
</dbReference>